<comment type="caution">
    <text evidence="2">The sequence shown here is derived from an EMBL/GenBank/DDBJ whole genome shotgun (WGS) entry which is preliminary data.</text>
</comment>
<protein>
    <submittedName>
        <fullName evidence="2">Uncharacterized protein</fullName>
    </submittedName>
</protein>
<dbReference type="AlphaFoldDB" id="A0AAN8JZQ3"/>
<evidence type="ECO:0000256" key="1">
    <source>
        <dbReference type="SAM" id="MobiDB-lite"/>
    </source>
</evidence>
<dbReference type="EMBL" id="JAZGQO010000007">
    <property type="protein sequence ID" value="KAK6182033.1"/>
    <property type="molecule type" value="Genomic_DNA"/>
</dbReference>
<proteinExistence type="predicted"/>
<dbReference type="Proteomes" id="UP001347796">
    <property type="component" value="Unassembled WGS sequence"/>
</dbReference>
<feature type="compositionally biased region" description="Low complexity" evidence="1">
    <location>
        <begin position="85"/>
        <end position="97"/>
    </location>
</feature>
<organism evidence="2 3">
    <name type="scientific">Patella caerulea</name>
    <name type="common">Rayed Mediterranean limpet</name>
    <dbReference type="NCBI Taxonomy" id="87958"/>
    <lineage>
        <taxon>Eukaryota</taxon>
        <taxon>Metazoa</taxon>
        <taxon>Spiralia</taxon>
        <taxon>Lophotrochozoa</taxon>
        <taxon>Mollusca</taxon>
        <taxon>Gastropoda</taxon>
        <taxon>Patellogastropoda</taxon>
        <taxon>Patelloidea</taxon>
        <taxon>Patellidae</taxon>
        <taxon>Patella</taxon>
    </lineage>
</organism>
<reference evidence="2 3" key="1">
    <citation type="submission" date="2024-01" db="EMBL/GenBank/DDBJ databases">
        <title>The genome of the rayed Mediterranean limpet Patella caerulea (Linnaeus, 1758).</title>
        <authorList>
            <person name="Anh-Thu Weber A."/>
            <person name="Halstead-Nussloch G."/>
        </authorList>
    </citation>
    <scope>NUCLEOTIDE SEQUENCE [LARGE SCALE GENOMIC DNA]</scope>
    <source>
        <strain evidence="2">AATW-2023a</strain>
        <tissue evidence="2">Whole specimen</tissue>
    </source>
</reference>
<sequence>MSVSVPSLAPVDTTSTVISANAMPETSPVFTGNSNNETLNIQIKQCIQDSIPDIVKLITESLSMSKNIHNAATDPELNSRPITVTTPAANSNSSTSTGIEIPINPTAQLLNELMPSTSTSTS</sequence>
<feature type="region of interest" description="Disordered" evidence="1">
    <location>
        <begin position="72"/>
        <end position="103"/>
    </location>
</feature>
<accession>A0AAN8JZQ3</accession>
<keyword evidence="3" id="KW-1185">Reference proteome</keyword>
<evidence type="ECO:0000313" key="2">
    <source>
        <dbReference type="EMBL" id="KAK6182033.1"/>
    </source>
</evidence>
<name>A0AAN8JZQ3_PATCE</name>
<evidence type="ECO:0000313" key="3">
    <source>
        <dbReference type="Proteomes" id="UP001347796"/>
    </source>
</evidence>
<gene>
    <name evidence="2" type="ORF">SNE40_009801</name>
</gene>